<keyword evidence="1" id="KW-0812">Transmembrane</keyword>
<keyword evidence="3" id="KW-1185">Reference proteome</keyword>
<gene>
    <name evidence="2" type="ORF">KFZ73_17805</name>
</gene>
<name>A0ABS5NFL2_TSUPA</name>
<protein>
    <recommendedName>
        <fullName evidence="4">Transmembrane protein</fullName>
    </recommendedName>
</protein>
<evidence type="ECO:0000313" key="3">
    <source>
        <dbReference type="Proteomes" id="UP000676853"/>
    </source>
</evidence>
<evidence type="ECO:0000256" key="1">
    <source>
        <dbReference type="SAM" id="Phobius"/>
    </source>
</evidence>
<feature type="transmembrane region" description="Helical" evidence="1">
    <location>
        <begin position="21"/>
        <end position="42"/>
    </location>
</feature>
<feature type="transmembrane region" description="Helical" evidence="1">
    <location>
        <begin position="130"/>
        <end position="154"/>
    </location>
</feature>
<organism evidence="2 3">
    <name type="scientific">Tsukamurella paurometabola</name>
    <name type="common">Corynebacterium paurometabolum</name>
    <dbReference type="NCBI Taxonomy" id="2061"/>
    <lineage>
        <taxon>Bacteria</taxon>
        <taxon>Bacillati</taxon>
        <taxon>Actinomycetota</taxon>
        <taxon>Actinomycetes</taxon>
        <taxon>Mycobacteriales</taxon>
        <taxon>Tsukamurellaceae</taxon>
        <taxon>Tsukamurella</taxon>
    </lineage>
</organism>
<proteinExistence type="predicted"/>
<feature type="transmembrane region" description="Helical" evidence="1">
    <location>
        <begin position="104"/>
        <end position="124"/>
    </location>
</feature>
<reference evidence="2 3" key="1">
    <citation type="submission" date="2021-04" db="EMBL/GenBank/DDBJ databases">
        <title>Whole genome sequence analysis of a thiophenic sulfur metabolizing bacteria.</title>
        <authorList>
            <person name="Akhtar N."/>
            <person name="Akram J."/>
            <person name="Aslam A."/>
        </authorList>
    </citation>
    <scope>NUCLEOTIDE SEQUENCE [LARGE SCALE GENOMIC DNA]</scope>
    <source>
        <strain evidence="2 3">3OW</strain>
    </source>
</reference>
<accession>A0ABS5NFL2</accession>
<evidence type="ECO:0008006" key="4">
    <source>
        <dbReference type="Google" id="ProtNLM"/>
    </source>
</evidence>
<evidence type="ECO:0000313" key="2">
    <source>
        <dbReference type="EMBL" id="MBS4103085.1"/>
    </source>
</evidence>
<keyword evidence="1" id="KW-1133">Transmembrane helix</keyword>
<dbReference type="RefSeq" id="WP_212554588.1">
    <property type="nucleotide sequence ID" value="NZ_JAGXOE010000050.1"/>
</dbReference>
<sequence>MNHTEHPGAMYGLGASAGMELIRILAVLMACGAVVMGAYAFAEAGYLDEAASGVTVYFATYVRLMANNKLLVGKGADVDFANMRGIAAGLAEDWEKFLAKRKSVALAAIALAYAVVFLVFRQAMIGAFGFFNNILVLGTIGLGLAAVLTLPRLISVSRTMLREMSAAAPVASAPSVASSAPVQQAPAPAPATSPAAAKKVVRVVKKENGNV</sequence>
<keyword evidence="1" id="KW-0472">Membrane</keyword>
<comment type="caution">
    <text evidence="2">The sequence shown here is derived from an EMBL/GenBank/DDBJ whole genome shotgun (WGS) entry which is preliminary data.</text>
</comment>
<dbReference type="Proteomes" id="UP000676853">
    <property type="component" value="Unassembled WGS sequence"/>
</dbReference>
<dbReference type="EMBL" id="JAGXOE010000050">
    <property type="protein sequence ID" value="MBS4103085.1"/>
    <property type="molecule type" value="Genomic_DNA"/>
</dbReference>